<name>A0A291JIY8_9STAP</name>
<dbReference type="GeneID" id="66776045"/>
<dbReference type="RefSeq" id="WP_096808557.1">
    <property type="nucleotide sequence ID" value="NZ_BMCF01000001.1"/>
</dbReference>
<reference evidence="6 8" key="3">
    <citation type="submission" date="2018-06" db="EMBL/GenBank/DDBJ databases">
        <authorList>
            <consortium name="Pathogen Informatics"/>
            <person name="Doyle S."/>
        </authorList>
    </citation>
    <scope>NUCLEOTIDE SEQUENCE [LARGE SCALE GENOMIC DNA]</scope>
    <source>
        <strain evidence="6 8">NCTC13834</strain>
    </source>
</reference>
<dbReference type="GO" id="GO:0016747">
    <property type="term" value="F:acyltransferase activity, transferring groups other than amino-acyl groups"/>
    <property type="evidence" value="ECO:0007669"/>
    <property type="project" value="InterPro"/>
</dbReference>
<dbReference type="InterPro" id="IPR051556">
    <property type="entry name" value="N-term/lysine_N-AcTrnsfr"/>
</dbReference>
<dbReference type="Pfam" id="PF00583">
    <property type="entry name" value="Acetyltransf_1"/>
    <property type="match status" value="1"/>
</dbReference>
<dbReference type="OrthoDB" id="7205533at2"/>
<dbReference type="Gene3D" id="3.40.630.30">
    <property type="match status" value="1"/>
</dbReference>
<keyword evidence="1 6" id="KW-0808">Transferase</keyword>
<evidence type="ECO:0000313" key="9">
    <source>
        <dbReference type="Proteomes" id="UP000664081"/>
    </source>
</evidence>
<dbReference type="PANTHER" id="PTHR42919">
    <property type="entry name" value="N-ALPHA-ACETYLTRANSFERASE"/>
    <property type="match status" value="1"/>
</dbReference>
<dbReference type="CDD" id="cd04301">
    <property type="entry name" value="NAT_SF"/>
    <property type="match status" value="1"/>
</dbReference>
<dbReference type="Proteomes" id="UP000664081">
    <property type="component" value="Unassembled WGS sequence"/>
</dbReference>
<dbReference type="InterPro" id="IPR016181">
    <property type="entry name" value="Acyl_CoA_acyltransferase"/>
</dbReference>
<gene>
    <name evidence="6" type="primary">paiA_2</name>
    <name evidence="5" type="ORF">BUZ61_05055</name>
    <name evidence="4" type="ORF">J3T88_07660</name>
    <name evidence="6" type="ORF">NCTC13834_00639</name>
</gene>
<dbReference type="KEGG" id="snl:BJD96_02990"/>
<keyword evidence="2 6" id="KW-0012">Acyltransferase</keyword>
<evidence type="ECO:0000313" key="4">
    <source>
        <dbReference type="EMBL" id="MBO1227204.1"/>
    </source>
</evidence>
<evidence type="ECO:0000313" key="7">
    <source>
        <dbReference type="Proteomes" id="UP000240400"/>
    </source>
</evidence>
<dbReference type="Proteomes" id="UP000240400">
    <property type="component" value="Unassembled WGS sequence"/>
</dbReference>
<dbReference type="PROSITE" id="PS51186">
    <property type="entry name" value="GNAT"/>
    <property type="match status" value="1"/>
</dbReference>
<evidence type="ECO:0000259" key="3">
    <source>
        <dbReference type="PROSITE" id="PS51186"/>
    </source>
</evidence>
<reference evidence="4 9" key="4">
    <citation type="submission" date="2021-03" db="EMBL/GenBank/DDBJ databases">
        <title>Staphylococci and Mammaliicocci in bats.</title>
        <authorList>
            <person name="Fountain K."/>
        </authorList>
    </citation>
    <scope>NUCLEOTIDE SEQUENCE [LARGE SCALE GENOMIC DNA]</scope>
    <source>
        <strain evidence="4 9">18_1_E_SW</strain>
    </source>
</reference>
<evidence type="ECO:0000256" key="2">
    <source>
        <dbReference type="ARBA" id="ARBA00023315"/>
    </source>
</evidence>
<dbReference type="AlphaFoldDB" id="A0A291JIY8"/>
<keyword evidence="9" id="KW-1185">Reference proteome</keyword>
<accession>A0A291JIY8</accession>
<dbReference type="EC" id="2.3.1.-" evidence="6"/>
<reference evidence="5" key="2">
    <citation type="submission" date="2018-03" db="EMBL/GenBank/DDBJ databases">
        <authorList>
            <person name="Keele B.F."/>
        </authorList>
    </citation>
    <scope>NUCLEOTIDE SEQUENCE</scope>
    <source>
        <strain evidence="5">SNUC 4337</strain>
    </source>
</reference>
<dbReference type="SUPFAM" id="SSF55729">
    <property type="entry name" value="Acyl-CoA N-acyltransferases (Nat)"/>
    <property type="match status" value="1"/>
</dbReference>
<proteinExistence type="predicted"/>
<dbReference type="PANTHER" id="PTHR42919:SF8">
    <property type="entry name" value="N-ALPHA-ACETYLTRANSFERASE 50"/>
    <property type="match status" value="1"/>
</dbReference>
<dbReference type="Proteomes" id="UP000254412">
    <property type="component" value="Unassembled WGS sequence"/>
</dbReference>
<dbReference type="InterPro" id="IPR000182">
    <property type="entry name" value="GNAT_dom"/>
</dbReference>
<evidence type="ECO:0000256" key="1">
    <source>
        <dbReference type="ARBA" id="ARBA00022679"/>
    </source>
</evidence>
<dbReference type="EMBL" id="PZHR01000018">
    <property type="protein sequence ID" value="PTK59623.1"/>
    <property type="molecule type" value="Genomic_DNA"/>
</dbReference>
<protein>
    <submittedName>
        <fullName evidence="4 6">Acetyltransferase</fullName>
        <ecNumber evidence="6">2.3.1.-</ecNumber>
    </submittedName>
    <submittedName>
        <fullName evidence="5">N-acetyltransferase</fullName>
    </submittedName>
</protein>
<evidence type="ECO:0000313" key="8">
    <source>
        <dbReference type="Proteomes" id="UP000254412"/>
    </source>
</evidence>
<dbReference type="EMBL" id="UHDS01000001">
    <property type="protein sequence ID" value="SUM54354.1"/>
    <property type="molecule type" value="Genomic_DNA"/>
</dbReference>
<dbReference type="EMBL" id="JAFNLT010000005">
    <property type="protein sequence ID" value="MBO1227204.1"/>
    <property type="molecule type" value="Genomic_DNA"/>
</dbReference>
<organism evidence="6 8">
    <name type="scientific">Staphylococcus nepalensis</name>
    <dbReference type="NCBI Taxonomy" id="214473"/>
    <lineage>
        <taxon>Bacteria</taxon>
        <taxon>Bacillati</taxon>
        <taxon>Bacillota</taxon>
        <taxon>Bacilli</taxon>
        <taxon>Bacillales</taxon>
        <taxon>Staphylococcaceae</taxon>
        <taxon>Staphylococcus</taxon>
    </lineage>
</organism>
<evidence type="ECO:0000313" key="6">
    <source>
        <dbReference type="EMBL" id="SUM54354.1"/>
    </source>
</evidence>
<reference evidence="5 7" key="1">
    <citation type="journal article" date="2016" name="Front. Microbiol.">
        <title>Comprehensive Phylogenetic Analysis of Bovine Non-aureus Staphylococci Species Based on Whole-Genome Sequencing.</title>
        <authorList>
            <person name="Naushad S."/>
            <person name="Barkema H.W."/>
            <person name="Luby C."/>
            <person name="Condas L.A."/>
            <person name="Nobrega D.B."/>
            <person name="Carson D.A."/>
            <person name="De Buck J."/>
        </authorList>
    </citation>
    <scope>NUCLEOTIDE SEQUENCE [LARGE SCALE GENOMIC DNA]</scope>
    <source>
        <strain evidence="5 7">SNUC 4337</strain>
    </source>
</reference>
<evidence type="ECO:0000313" key="5">
    <source>
        <dbReference type="EMBL" id="PTK59623.1"/>
    </source>
</evidence>
<feature type="domain" description="N-acetyltransferase" evidence="3">
    <location>
        <begin position="19"/>
        <end position="172"/>
    </location>
</feature>
<sequence>MTETIELVKESEVTLLRDICISTFKNTFKDGEYSKEDFKQYFDEAYSVEKLKKELEDAYAFTYFYRVNNQVVGYFKLNINEAQTETMGSDYLEIQRIYFLPGSQGSGKGKQVFNFAIKKAQELQKSKIWLGVWEYNEQALNFYKKQGLKITGSHKFYTGAVVDTDLIMEKSI</sequence>